<comment type="caution">
    <text evidence="2">The sequence shown here is derived from an EMBL/GenBank/DDBJ whole genome shotgun (WGS) entry which is preliminary data.</text>
</comment>
<keyword evidence="3" id="KW-1185">Reference proteome</keyword>
<name>A0ABN8LH88_9CNID</name>
<keyword evidence="1" id="KW-0732">Signal</keyword>
<evidence type="ECO:0000313" key="3">
    <source>
        <dbReference type="Proteomes" id="UP001159427"/>
    </source>
</evidence>
<accession>A0ABN8LH88</accession>
<reference evidence="2 3" key="1">
    <citation type="submission" date="2022-05" db="EMBL/GenBank/DDBJ databases">
        <authorList>
            <consortium name="Genoscope - CEA"/>
            <person name="William W."/>
        </authorList>
    </citation>
    <scope>NUCLEOTIDE SEQUENCE [LARGE SCALE GENOMIC DNA]</scope>
</reference>
<protein>
    <submittedName>
        <fullName evidence="2">Uncharacterized protein</fullName>
    </submittedName>
</protein>
<evidence type="ECO:0000313" key="2">
    <source>
        <dbReference type="EMBL" id="CAH3016428.1"/>
    </source>
</evidence>
<sequence length="129" mass="14426">MWYLFLILVISSTLGIPVNNDDTGKRGKRYRKFEGDMMLTEAQIRAAENGLDPTDLAGARGLTRLGMWPGGTCPYTIHSSAKNKFLNALGIKGPTERAIYSAMKEWEEKNLHQICAQDYSKKLRGVFLG</sequence>
<feature type="chain" id="PRO_5045908622" evidence="1">
    <location>
        <begin position="16"/>
        <end position="129"/>
    </location>
</feature>
<feature type="signal peptide" evidence="1">
    <location>
        <begin position="1"/>
        <end position="15"/>
    </location>
</feature>
<dbReference type="EMBL" id="CALNXI010000041">
    <property type="protein sequence ID" value="CAH3016428.1"/>
    <property type="molecule type" value="Genomic_DNA"/>
</dbReference>
<proteinExistence type="predicted"/>
<organism evidence="2 3">
    <name type="scientific">Porites evermanni</name>
    <dbReference type="NCBI Taxonomy" id="104178"/>
    <lineage>
        <taxon>Eukaryota</taxon>
        <taxon>Metazoa</taxon>
        <taxon>Cnidaria</taxon>
        <taxon>Anthozoa</taxon>
        <taxon>Hexacorallia</taxon>
        <taxon>Scleractinia</taxon>
        <taxon>Fungiina</taxon>
        <taxon>Poritidae</taxon>
        <taxon>Porites</taxon>
    </lineage>
</organism>
<evidence type="ECO:0000256" key="1">
    <source>
        <dbReference type="SAM" id="SignalP"/>
    </source>
</evidence>
<gene>
    <name evidence="2" type="ORF">PEVE_00029378</name>
</gene>
<dbReference type="Proteomes" id="UP001159427">
    <property type="component" value="Unassembled WGS sequence"/>
</dbReference>